<protein>
    <submittedName>
        <fullName evidence="3">Peptidoglycan-binding protein</fullName>
    </submittedName>
</protein>
<dbReference type="SUPFAM" id="SSF55166">
    <property type="entry name" value="Hedgehog/DD-peptidase"/>
    <property type="match status" value="1"/>
</dbReference>
<dbReference type="EMBL" id="CP067420">
    <property type="protein sequence ID" value="QQP91345.1"/>
    <property type="molecule type" value="Genomic_DNA"/>
</dbReference>
<feature type="domain" description="Peptidase M15C" evidence="2">
    <location>
        <begin position="103"/>
        <end position="164"/>
    </location>
</feature>
<evidence type="ECO:0000259" key="1">
    <source>
        <dbReference type="Pfam" id="PF01471"/>
    </source>
</evidence>
<sequence>MSFTELVTVPAGINPNVSSAKQATMLALLGNPRQSYDQECREVTDIRLASMIVFRSVGRLKVRGLGPAVDSLERVLAAIEREEPAIHAVLGHVGMLCARNVRGSNTSISNHSWGTAIDVTLEGILDRRGDDRVQVGLTRIAPIFNDHGWFWGAGFRTEDAMHFECGDELVRQWHRDGLLAGLAPDSAPDPVLSLGDRGPEVLELQRKLNETGAGLVEDGIFGRGTHAAVMAFQARNGLSADGVVGPMTREALGL</sequence>
<dbReference type="Pfam" id="PF13539">
    <property type="entry name" value="Peptidase_M15_4"/>
    <property type="match status" value="1"/>
</dbReference>
<accession>A0ABX7BAC2</accession>
<dbReference type="InterPro" id="IPR036365">
    <property type="entry name" value="PGBD-like_sf"/>
</dbReference>
<name>A0ABX7BAC2_9PROT</name>
<evidence type="ECO:0000313" key="3">
    <source>
        <dbReference type="EMBL" id="QQP91345.1"/>
    </source>
</evidence>
<dbReference type="Pfam" id="PF01471">
    <property type="entry name" value="PG_binding_1"/>
    <property type="match status" value="1"/>
</dbReference>
<dbReference type="InterPro" id="IPR009045">
    <property type="entry name" value="Zn_M74/Hedgehog-like"/>
</dbReference>
<gene>
    <name evidence="3" type="ORF">IGS68_09110</name>
</gene>
<dbReference type="Proteomes" id="UP000595197">
    <property type="component" value="Chromosome"/>
</dbReference>
<dbReference type="Gene3D" id="3.30.1380.10">
    <property type="match status" value="1"/>
</dbReference>
<reference evidence="3" key="1">
    <citation type="submission" date="2021-02" db="EMBL/GenBank/DDBJ databases">
        <title>Skermanella TT6 skin isolate.</title>
        <authorList>
            <person name="Lee K."/>
            <person name="Ganzorig M."/>
        </authorList>
    </citation>
    <scope>NUCLEOTIDE SEQUENCE</scope>
    <source>
        <strain evidence="3">TT6</strain>
    </source>
</reference>
<evidence type="ECO:0000313" key="4">
    <source>
        <dbReference type="Proteomes" id="UP000595197"/>
    </source>
</evidence>
<dbReference type="RefSeq" id="WP_201079158.1">
    <property type="nucleotide sequence ID" value="NZ_CP067420.1"/>
</dbReference>
<evidence type="ECO:0000259" key="2">
    <source>
        <dbReference type="Pfam" id="PF13539"/>
    </source>
</evidence>
<dbReference type="InterPro" id="IPR036366">
    <property type="entry name" value="PGBDSf"/>
</dbReference>
<dbReference type="SUPFAM" id="SSF47090">
    <property type="entry name" value="PGBD-like"/>
    <property type="match status" value="1"/>
</dbReference>
<dbReference type="InterPro" id="IPR039561">
    <property type="entry name" value="Peptidase_M15C"/>
</dbReference>
<dbReference type="InterPro" id="IPR002477">
    <property type="entry name" value="Peptidoglycan-bd-like"/>
</dbReference>
<keyword evidence="4" id="KW-1185">Reference proteome</keyword>
<feature type="domain" description="Peptidoglycan binding-like" evidence="1">
    <location>
        <begin position="197"/>
        <end position="252"/>
    </location>
</feature>
<organism evidence="3 4">
    <name type="scientific">Skermanella cutis</name>
    <dbReference type="NCBI Taxonomy" id="2775420"/>
    <lineage>
        <taxon>Bacteria</taxon>
        <taxon>Pseudomonadati</taxon>
        <taxon>Pseudomonadota</taxon>
        <taxon>Alphaproteobacteria</taxon>
        <taxon>Rhodospirillales</taxon>
        <taxon>Azospirillaceae</taxon>
        <taxon>Skermanella</taxon>
    </lineage>
</organism>
<dbReference type="Gene3D" id="1.10.101.10">
    <property type="entry name" value="PGBD-like superfamily/PGBD"/>
    <property type="match status" value="1"/>
</dbReference>
<proteinExistence type="predicted"/>